<accession>A0A0D1D8G7</accession>
<reference evidence="2 3" key="1">
    <citation type="submission" date="2015-02" db="EMBL/GenBank/DDBJ databases">
        <title>Genome Sequence of Jannaschia aquimarina DSM28248, a member of the Roseobacter clade.</title>
        <authorList>
            <person name="Voget S."/>
            <person name="Daniel R."/>
        </authorList>
    </citation>
    <scope>NUCLEOTIDE SEQUENCE [LARGE SCALE GENOMIC DNA]</scope>
    <source>
        <strain evidence="2 3">GSW-M26</strain>
    </source>
</reference>
<dbReference type="AlphaFoldDB" id="A0A0D1D8G7"/>
<keyword evidence="3" id="KW-1185">Reference proteome</keyword>
<evidence type="ECO:0000313" key="2">
    <source>
        <dbReference type="EMBL" id="KIT16213.1"/>
    </source>
</evidence>
<dbReference type="PATRIC" id="fig|935700.4.peg.2032"/>
<keyword evidence="1" id="KW-0732">Signal</keyword>
<name>A0A0D1D8G7_9RHOB</name>
<dbReference type="RefSeq" id="WP_043918787.1">
    <property type="nucleotide sequence ID" value="NZ_JYFE01000037.1"/>
</dbReference>
<dbReference type="EMBL" id="JYFE01000037">
    <property type="protein sequence ID" value="KIT16213.1"/>
    <property type="molecule type" value="Genomic_DNA"/>
</dbReference>
<proteinExistence type="predicted"/>
<feature type="chain" id="PRO_5002229370" evidence="1">
    <location>
        <begin position="22"/>
        <end position="108"/>
    </location>
</feature>
<comment type="caution">
    <text evidence="2">The sequence shown here is derived from an EMBL/GenBank/DDBJ whole genome shotgun (WGS) entry which is preliminary data.</text>
</comment>
<feature type="signal peptide" evidence="1">
    <location>
        <begin position="1"/>
        <end position="21"/>
    </location>
</feature>
<organism evidence="2 3">
    <name type="scientific">Jannaschia aquimarina</name>
    <dbReference type="NCBI Taxonomy" id="935700"/>
    <lineage>
        <taxon>Bacteria</taxon>
        <taxon>Pseudomonadati</taxon>
        <taxon>Pseudomonadota</taxon>
        <taxon>Alphaproteobacteria</taxon>
        <taxon>Rhodobacterales</taxon>
        <taxon>Roseobacteraceae</taxon>
        <taxon>Jannaschia</taxon>
    </lineage>
</organism>
<gene>
    <name evidence="2" type="ORF">jaqu_19640</name>
</gene>
<protein>
    <submittedName>
        <fullName evidence="2">Uncharacterized protein</fullName>
    </submittedName>
</protein>
<dbReference type="Proteomes" id="UP000032232">
    <property type="component" value="Unassembled WGS sequence"/>
</dbReference>
<sequence length="108" mass="11528">MKTLTLIAAAALSLGTLPAAAQQLSPMERAIAHFNQDLSGNDVIPMPDADRSLTSVSTRGGTVGEAIAHFNQDRTGNDRLRAETATAWSGQPTYGAEIFERLRAEDDD</sequence>
<evidence type="ECO:0000313" key="3">
    <source>
        <dbReference type="Proteomes" id="UP000032232"/>
    </source>
</evidence>
<evidence type="ECO:0000256" key="1">
    <source>
        <dbReference type="SAM" id="SignalP"/>
    </source>
</evidence>